<keyword evidence="1" id="KW-0805">Transcription regulation</keyword>
<dbReference type="SMART" id="SM00342">
    <property type="entry name" value="HTH_ARAC"/>
    <property type="match status" value="1"/>
</dbReference>
<dbReference type="RefSeq" id="WP_014220473.1">
    <property type="nucleotide sequence ID" value="NZ_LWBO01000004.1"/>
</dbReference>
<accession>A0ABX3P0X7</accession>
<reference evidence="5 6" key="1">
    <citation type="submission" date="2016-04" db="EMBL/GenBank/DDBJ databases">
        <authorList>
            <person name="Chen L."/>
            <person name="Zhuang W."/>
            <person name="Wang G."/>
        </authorList>
    </citation>
    <scope>NUCLEOTIDE SEQUENCE [LARGE SCALE GENOMIC DNA]</scope>
    <source>
        <strain evidence="6">GR20</strain>
    </source>
</reference>
<gene>
    <name evidence="5" type="ORF">A4D02_24850</name>
</gene>
<dbReference type="Gene3D" id="2.60.120.10">
    <property type="entry name" value="Jelly Rolls"/>
    <property type="match status" value="1"/>
</dbReference>
<dbReference type="PANTHER" id="PTHR43280:SF32">
    <property type="entry name" value="TRANSCRIPTIONAL REGULATORY PROTEIN"/>
    <property type="match status" value="1"/>
</dbReference>
<evidence type="ECO:0000313" key="6">
    <source>
        <dbReference type="Proteomes" id="UP000192277"/>
    </source>
</evidence>
<dbReference type="InterPro" id="IPR018060">
    <property type="entry name" value="HTH_AraC"/>
</dbReference>
<dbReference type="InterPro" id="IPR009057">
    <property type="entry name" value="Homeodomain-like_sf"/>
</dbReference>
<evidence type="ECO:0000259" key="4">
    <source>
        <dbReference type="PROSITE" id="PS01124"/>
    </source>
</evidence>
<dbReference type="PROSITE" id="PS01124">
    <property type="entry name" value="HTH_ARAC_FAMILY_2"/>
    <property type="match status" value="1"/>
</dbReference>
<dbReference type="Gene3D" id="1.10.10.60">
    <property type="entry name" value="Homeodomain-like"/>
    <property type="match status" value="1"/>
</dbReference>
<comment type="caution">
    <text evidence="5">The sequence shown here is derived from an EMBL/GenBank/DDBJ whole genome shotgun (WGS) entry which is preliminary data.</text>
</comment>
<protein>
    <recommendedName>
        <fullName evidence="4">HTH araC/xylS-type domain-containing protein</fullName>
    </recommendedName>
</protein>
<dbReference type="SUPFAM" id="SSF46689">
    <property type="entry name" value="Homeodomain-like"/>
    <property type="match status" value="1"/>
</dbReference>
<evidence type="ECO:0000256" key="2">
    <source>
        <dbReference type="ARBA" id="ARBA00023125"/>
    </source>
</evidence>
<keyword evidence="2" id="KW-0238">DNA-binding</keyword>
<organism evidence="5 6">
    <name type="scientific">Niastella koreensis</name>
    <dbReference type="NCBI Taxonomy" id="354356"/>
    <lineage>
        <taxon>Bacteria</taxon>
        <taxon>Pseudomonadati</taxon>
        <taxon>Bacteroidota</taxon>
        <taxon>Chitinophagia</taxon>
        <taxon>Chitinophagales</taxon>
        <taxon>Chitinophagaceae</taxon>
        <taxon>Niastella</taxon>
    </lineage>
</organism>
<dbReference type="Pfam" id="PF02311">
    <property type="entry name" value="AraC_binding"/>
    <property type="match status" value="1"/>
</dbReference>
<dbReference type="InterPro" id="IPR003313">
    <property type="entry name" value="AraC-bd"/>
</dbReference>
<dbReference type="PANTHER" id="PTHR43280">
    <property type="entry name" value="ARAC-FAMILY TRANSCRIPTIONAL REGULATOR"/>
    <property type="match status" value="1"/>
</dbReference>
<dbReference type="Pfam" id="PF12833">
    <property type="entry name" value="HTH_18"/>
    <property type="match status" value="1"/>
</dbReference>
<dbReference type="Proteomes" id="UP000192277">
    <property type="component" value="Unassembled WGS sequence"/>
</dbReference>
<keyword evidence="6" id="KW-1185">Reference proteome</keyword>
<dbReference type="SUPFAM" id="SSF51215">
    <property type="entry name" value="Regulatory protein AraC"/>
    <property type="match status" value="1"/>
</dbReference>
<sequence>MAGKSVPVYDIDNFNFQGTESAFYASTFPDHLKQHAQFILAPHRHSFYLCVLFTKGSGIHEIDFNAYDIVPGSVFMLFPGQVHTWKVSEDIDGYIFFHDKEFYNLNFTHDKVENYPFFSSTENLPLIILNKEQVSGIEIRFREIVREYLSRQLMGFQKICSLLAVLYIDLSRGYLPIEQRAKQNETQLAQAHMLEILIESNFRNIKYPRQYAQMMFMSEKNLNRICKITFNKTTSDVIADRIILEAKRMLVHSKFSIIQISEELGYIDDSYFIRVFKKRTGDTPMQFIKRYGKRNY</sequence>
<dbReference type="InterPro" id="IPR037923">
    <property type="entry name" value="HTH-like"/>
</dbReference>
<evidence type="ECO:0000256" key="1">
    <source>
        <dbReference type="ARBA" id="ARBA00023015"/>
    </source>
</evidence>
<evidence type="ECO:0000313" key="5">
    <source>
        <dbReference type="EMBL" id="OQP52420.1"/>
    </source>
</evidence>
<dbReference type="InterPro" id="IPR014710">
    <property type="entry name" value="RmlC-like_jellyroll"/>
</dbReference>
<feature type="domain" description="HTH araC/xylS-type" evidence="4">
    <location>
        <begin position="192"/>
        <end position="290"/>
    </location>
</feature>
<evidence type="ECO:0000256" key="3">
    <source>
        <dbReference type="ARBA" id="ARBA00023163"/>
    </source>
</evidence>
<proteinExistence type="predicted"/>
<dbReference type="EMBL" id="LWBO01000004">
    <property type="protein sequence ID" value="OQP52420.1"/>
    <property type="molecule type" value="Genomic_DNA"/>
</dbReference>
<keyword evidence="3" id="KW-0804">Transcription</keyword>
<name>A0ABX3P0X7_9BACT</name>